<dbReference type="GO" id="GO:0005829">
    <property type="term" value="C:cytosol"/>
    <property type="evidence" value="ECO:0007669"/>
    <property type="project" value="TreeGrafter"/>
</dbReference>
<protein>
    <submittedName>
        <fullName evidence="5">3'-5' exonuclease</fullName>
    </submittedName>
</protein>
<dbReference type="InterPro" id="IPR012337">
    <property type="entry name" value="RNaseH-like_sf"/>
</dbReference>
<keyword evidence="2" id="KW-0378">Hydrolase</keyword>
<dbReference type="EMBL" id="CP094984">
    <property type="protein sequence ID" value="UON91301.1"/>
    <property type="molecule type" value="Genomic_DNA"/>
</dbReference>
<evidence type="ECO:0000259" key="4">
    <source>
        <dbReference type="SMART" id="SM00479"/>
    </source>
</evidence>
<accession>A0A9X1M9W4</accession>
<keyword evidence="7" id="KW-1185">Reference proteome</keyword>
<evidence type="ECO:0000256" key="1">
    <source>
        <dbReference type="ARBA" id="ARBA00022722"/>
    </source>
</evidence>
<evidence type="ECO:0000313" key="5">
    <source>
        <dbReference type="EMBL" id="MCC3273968.1"/>
    </source>
</evidence>
<dbReference type="GO" id="GO:0003676">
    <property type="term" value="F:nucleic acid binding"/>
    <property type="evidence" value="ECO:0007669"/>
    <property type="project" value="InterPro"/>
</dbReference>
<dbReference type="SMART" id="SM00479">
    <property type="entry name" value="EXOIII"/>
    <property type="match status" value="1"/>
</dbReference>
<dbReference type="Proteomes" id="UP000829758">
    <property type="component" value="Chromosome"/>
</dbReference>
<evidence type="ECO:0000313" key="6">
    <source>
        <dbReference type="EMBL" id="UON91301.1"/>
    </source>
</evidence>
<dbReference type="InterPro" id="IPR013520">
    <property type="entry name" value="Ribonucl_H"/>
</dbReference>
<dbReference type="Pfam" id="PF00929">
    <property type="entry name" value="RNase_T"/>
    <property type="match status" value="1"/>
</dbReference>
<name>A0A9X1M9W4_9MICC</name>
<dbReference type="NCBIfam" id="NF005927">
    <property type="entry name" value="PRK07942.1"/>
    <property type="match status" value="1"/>
</dbReference>
<dbReference type="PANTHER" id="PTHR30231">
    <property type="entry name" value="DNA POLYMERASE III SUBUNIT EPSILON"/>
    <property type="match status" value="1"/>
</dbReference>
<sequence length="240" mass="25931">MNSWHELPRAAFDLETTGRDPQTARIVTASIILVNGRGDTLQHHEWLANPEIPIPAEAAAIHGITTERARAEGGSPASVTAEVAEVLGGFFAAGIPVMAFNACYDFTVLARECERFGLTAPTPFPVIDPYILDKQVDRFRRGKRTLTAMAEHYGVGFENAHTSAADVAATLSVAAVMAAKYPELQCEAAQLHQYQIGWAAGQAASFQEYLRRRDPEAVIDGAWPLRQAPDLDPLAVPAPA</sequence>
<dbReference type="SUPFAM" id="SSF53098">
    <property type="entry name" value="Ribonuclease H-like"/>
    <property type="match status" value="1"/>
</dbReference>
<keyword evidence="1" id="KW-0540">Nuclease</keyword>
<evidence type="ECO:0000313" key="7">
    <source>
        <dbReference type="Proteomes" id="UP000829758"/>
    </source>
</evidence>
<reference evidence="5" key="1">
    <citation type="submission" date="2021-10" db="EMBL/GenBank/DDBJ databases">
        <title>Novel species in genus Arthrobacter.</title>
        <authorList>
            <person name="Liu Y."/>
        </authorList>
    </citation>
    <scope>NUCLEOTIDE SEQUENCE</scope>
    <source>
        <strain evidence="5">Zg-Y462</strain>
        <strain evidence="7">zg-Y462</strain>
    </source>
</reference>
<proteinExistence type="predicted"/>
<dbReference type="InterPro" id="IPR036397">
    <property type="entry name" value="RNaseH_sf"/>
</dbReference>
<dbReference type="Gene3D" id="3.30.420.10">
    <property type="entry name" value="Ribonuclease H-like superfamily/Ribonuclease H"/>
    <property type="match status" value="1"/>
</dbReference>
<evidence type="ECO:0000256" key="3">
    <source>
        <dbReference type="ARBA" id="ARBA00022839"/>
    </source>
</evidence>
<dbReference type="Proteomes" id="UP001155145">
    <property type="component" value="Unassembled WGS sequence"/>
</dbReference>
<evidence type="ECO:0000313" key="8">
    <source>
        <dbReference type="Proteomes" id="UP001155145"/>
    </source>
</evidence>
<evidence type="ECO:0000256" key="2">
    <source>
        <dbReference type="ARBA" id="ARBA00022801"/>
    </source>
</evidence>
<dbReference type="EMBL" id="JAJFZT010000010">
    <property type="protein sequence ID" value="MCC3273968.1"/>
    <property type="molecule type" value="Genomic_DNA"/>
</dbReference>
<dbReference type="RefSeq" id="WP_227929559.1">
    <property type="nucleotide sequence ID" value="NZ_CP094984.1"/>
</dbReference>
<gene>
    <name evidence="5" type="ORF">LJ755_14670</name>
    <name evidence="6" type="ORF">MUK71_11900</name>
</gene>
<dbReference type="PANTHER" id="PTHR30231:SF4">
    <property type="entry name" value="PROTEIN NEN2"/>
    <property type="match status" value="1"/>
</dbReference>
<keyword evidence="3 5" id="KW-0269">Exonuclease</keyword>
<dbReference type="GO" id="GO:0008408">
    <property type="term" value="F:3'-5' exonuclease activity"/>
    <property type="evidence" value="ECO:0007669"/>
    <property type="project" value="TreeGrafter"/>
</dbReference>
<dbReference type="CDD" id="cd06127">
    <property type="entry name" value="DEDDh"/>
    <property type="match status" value="1"/>
</dbReference>
<feature type="domain" description="Exonuclease" evidence="4">
    <location>
        <begin position="8"/>
        <end position="183"/>
    </location>
</feature>
<dbReference type="AlphaFoldDB" id="A0A9X1M9W4"/>
<organism evidence="5 8">
    <name type="scientific">Arthrobacter zhangbolii</name>
    <dbReference type="NCBI Taxonomy" id="2886936"/>
    <lineage>
        <taxon>Bacteria</taxon>
        <taxon>Bacillati</taxon>
        <taxon>Actinomycetota</taxon>
        <taxon>Actinomycetes</taxon>
        <taxon>Micrococcales</taxon>
        <taxon>Micrococcaceae</taxon>
        <taxon>Arthrobacter</taxon>
    </lineage>
</organism>